<evidence type="ECO:0000256" key="1">
    <source>
        <dbReference type="SAM" id="Phobius"/>
    </source>
</evidence>
<sequence>MGQKSPFQIGDVILFMYEAGKDSTSPLQSIVIHGHSVVKLTHSGTYYFISGIVDYCKNNEKTEMIVMAYRCNKLLPASPPPSTDQTWNDYSRSEKIIVIVGSVIIIICSCLACLLRLVG</sequence>
<dbReference type="OrthoDB" id="691587at2759"/>
<accession>A0A2U1MMD6</accession>
<evidence type="ECO:0000313" key="2">
    <source>
        <dbReference type="EMBL" id="PWA62419.1"/>
    </source>
</evidence>
<dbReference type="EMBL" id="PKPP01004873">
    <property type="protein sequence ID" value="PWA62419.1"/>
    <property type="molecule type" value="Genomic_DNA"/>
</dbReference>
<dbReference type="STRING" id="35608.A0A2U1MMD6"/>
<gene>
    <name evidence="2" type="ORF">CTI12_AA218340</name>
</gene>
<dbReference type="Gene3D" id="2.60.40.420">
    <property type="entry name" value="Cupredoxins - blue copper proteins"/>
    <property type="match status" value="1"/>
</dbReference>
<protein>
    <submittedName>
        <fullName evidence="2">Cupredoxin</fullName>
    </submittedName>
</protein>
<reference evidence="2 3" key="1">
    <citation type="journal article" date="2018" name="Mol. Plant">
        <title>The genome of Artemisia annua provides insight into the evolution of Asteraceae family and artemisinin biosynthesis.</title>
        <authorList>
            <person name="Shen Q."/>
            <person name="Zhang L."/>
            <person name="Liao Z."/>
            <person name="Wang S."/>
            <person name="Yan T."/>
            <person name="Shi P."/>
            <person name="Liu M."/>
            <person name="Fu X."/>
            <person name="Pan Q."/>
            <person name="Wang Y."/>
            <person name="Lv Z."/>
            <person name="Lu X."/>
            <person name="Zhang F."/>
            <person name="Jiang W."/>
            <person name="Ma Y."/>
            <person name="Chen M."/>
            <person name="Hao X."/>
            <person name="Li L."/>
            <person name="Tang Y."/>
            <person name="Lv G."/>
            <person name="Zhou Y."/>
            <person name="Sun X."/>
            <person name="Brodelius P.E."/>
            <person name="Rose J.K.C."/>
            <person name="Tang K."/>
        </authorList>
    </citation>
    <scope>NUCLEOTIDE SEQUENCE [LARGE SCALE GENOMIC DNA]</scope>
    <source>
        <strain evidence="3">cv. Huhao1</strain>
        <tissue evidence="2">Leaf</tissue>
    </source>
</reference>
<dbReference type="AlphaFoldDB" id="A0A2U1MMD6"/>
<keyword evidence="1" id="KW-0812">Transmembrane</keyword>
<dbReference type="SUPFAM" id="SSF49503">
    <property type="entry name" value="Cupredoxins"/>
    <property type="match status" value="1"/>
</dbReference>
<evidence type="ECO:0000313" key="3">
    <source>
        <dbReference type="Proteomes" id="UP000245207"/>
    </source>
</evidence>
<keyword evidence="3" id="KW-1185">Reference proteome</keyword>
<name>A0A2U1MMD6_ARTAN</name>
<dbReference type="Proteomes" id="UP000245207">
    <property type="component" value="Unassembled WGS sequence"/>
</dbReference>
<comment type="caution">
    <text evidence="2">The sequence shown here is derived from an EMBL/GenBank/DDBJ whole genome shotgun (WGS) entry which is preliminary data.</text>
</comment>
<feature type="transmembrane region" description="Helical" evidence="1">
    <location>
        <begin position="96"/>
        <end position="118"/>
    </location>
</feature>
<dbReference type="InterPro" id="IPR008972">
    <property type="entry name" value="Cupredoxin"/>
</dbReference>
<keyword evidence="1" id="KW-0472">Membrane</keyword>
<proteinExistence type="predicted"/>
<organism evidence="2 3">
    <name type="scientific">Artemisia annua</name>
    <name type="common">Sweet wormwood</name>
    <dbReference type="NCBI Taxonomy" id="35608"/>
    <lineage>
        <taxon>Eukaryota</taxon>
        <taxon>Viridiplantae</taxon>
        <taxon>Streptophyta</taxon>
        <taxon>Embryophyta</taxon>
        <taxon>Tracheophyta</taxon>
        <taxon>Spermatophyta</taxon>
        <taxon>Magnoliopsida</taxon>
        <taxon>eudicotyledons</taxon>
        <taxon>Gunneridae</taxon>
        <taxon>Pentapetalae</taxon>
        <taxon>asterids</taxon>
        <taxon>campanulids</taxon>
        <taxon>Asterales</taxon>
        <taxon>Asteraceae</taxon>
        <taxon>Asteroideae</taxon>
        <taxon>Anthemideae</taxon>
        <taxon>Artemisiinae</taxon>
        <taxon>Artemisia</taxon>
    </lineage>
</organism>
<keyword evidence="1" id="KW-1133">Transmembrane helix</keyword>